<evidence type="ECO:0000313" key="1">
    <source>
        <dbReference type="EMBL" id="CAI9539255.1"/>
    </source>
</evidence>
<sequence length="56" mass="6345">MHLIQPPGCVGPLMYRKTWTLVRNISSLSTGKLASPTCEISDVCKDWMTCEKHFPH</sequence>
<gene>
    <name evidence="1" type="ORF">SPARVUS_LOCUS1570823</name>
</gene>
<name>A0ABN9AWM6_9NEOB</name>
<accession>A0ABN9AWM6</accession>
<organism evidence="1 2">
    <name type="scientific">Staurois parvus</name>
    <dbReference type="NCBI Taxonomy" id="386267"/>
    <lineage>
        <taxon>Eukaryota</taxon>
        <taxon>Metazoa</taxon>
        <taxon>Chordata</taxon>
        <taxon>Craniata</taxon>
        <taxon>Vertebrata</taxon>
        <taxon>Euteleostomi</taxon>
        <taxon>Amphibia</taxon>
        <taxon>Batrachia</taxon>
        <taxon>Anura</taxon>
        <taxon>Neobatrachia</taxon>
        <taxon>Ranoidea</taxon>
        <taxon>Ranidae</taxon>
        <taxon>Staurois</taxon>
    </lineage>
</organism>
<protein>
    <submittedName>
        <fullName evidence="1">Uncharacterized protein</fullName>
    </submittedName>
</protein>
<keyword evidence="2" id="KW-1185">Reference proteome</keyword>
<dbReference type="EMBL" id="CATNWA010001145">
    <property type="protein sequence ID" value="CAI9539255.1"/>
    <property type="molecule type" value="Genomic_DNA"/>
</dbReference>
<comment type="caution">
    <text evidence="1">The sequence shown here is derived from an EMBL/GenBank/DDBJ whole genome shotgun (WGS) entry which is preliminary data.</text>
</comment>
<evidence type="ECO:0000313" key="2">
    <source>
        <dbReference type="Proteomes" id="UP001162483"/>
    </source>
</evidence>
<dbReference type="Proteomes" id="UP001162483">
    <property type="component" value="Unassembled WGS sequence"/>
</dbReference>
<reference evidence="1" key="1">
    <citation type="submission" date="2023-05" db="EMBL/GenBank/DDBJ databases">
        <authorList>
            <person name="Stuckert A."/>
        </authorList>
    </citation>
    <scope>NUCLEOTIDE SEQUENCE</scope>
</reference>
<proteinExistence type="predicted"/>